<proteinExistence type="predicted"/>
<sequence length="242" mass="27296">MLWSWTPVRSFEPELMDAPGLPESEVAEAYQVLRRVNRQLGNLRSLNRELQRFLDEEPRDGQVPVSILDVGSGSGDLPQALRARLERQQVPNHVLGLDRDPTAVALAGHQSPTQAIDIIQGDALRLPFADGSIDLVTAVKFAHHFHAEALTRLLAEMARVAGRRVIVLDIQRHWLAYWGFIAWSRLLTRNRLVRYDGPLSVLRGFTADELTNLGHRLPAFTWTVRTYAGFQLALVGRRITSR</sequence>
<dbReference type="CDD" id="cd02440">
    <property type="entry name" value="AdoMet_MTases"/>
    <property type="match status" value="1"/>
</dbReference>
<dbReference type="GO" id="GO:0032259">
    <property type="term" value="P:methylation"/>
    <property type="evidence" value="ECO:0007669"/>
    <property type="project" value="UniProtKB-KW"/>
</dbReference>
<keyword evidence="2" id="KW-0808">Transferase</keyword>
<reference evidence="2" key="1">
    <citation type="submission" date="2024-05" db="EMBL/GenBank/DDBJ databases">
        <title>Planctomycetes of the genus Singulisphaera possess chitinolytic capabilities.</title>
        <authorList>
            <person name="Ivanova A."/>
        </authorList>
    </citation>
    <scope>NUCLEOTIDE SEQUENCE</scope>
    <source>
        <strain evidence="2">Ch08T</strain>
    </source>
</reference>
<dbReference type="AlphaFoldDB" id="A0AAU7C9D5"/>
<evidence type="ECO:0000259" key="1">
    <source>
        <dbReference type="Pfam" id="PF08241"/>
    </source>
</evidence>
<dbReference type="PANTHER" id="PTHR43591:SF24">
    <property type="entry name" value="2-METHOXY-6-POLYPRENYL-1,4-BENZOQUINOL METHYLASE, MITOCHONDRIAL"/>
    <property type="match status" value="1"/>
</dbReference>
<dbReference type="EMBL" id="CP155447">
    <property type="protein sequence ID" value="XBH01381.1"/>
    <property type="molecule type" value="Genomic_DNA"/>
</dbReference>
<dbReference type="RefSeq" id="WP_406694081.1">
    <property type="nucleotide sequence ID" value="NZ_CP155447.1"/>
</dbReference>
<organism evidence="2">
    <name type="scientific">Singulisphaera sp. Ch08</name>
    <dbReference type="NCBI Taxonomy" id="3120278"/>
    <lineage>
        <taxon>Bacteria</taxon>
        <taxon>Pseudomonadati</taxon>
        <taxon>Planctomycetota</taxon>
        <taxon>Planctomycetia</taxon>
        <taxon>Isosphaerales</taxon>
        <taxon>Isosphaeraceae</taxon>
        <taxon>Singulisphaera</taxon>
    </lineage>
</organism>
<dbReference type="InterPro" id="IPR029063">
    <property type="entry name" value="SAM-dependent_MTases_sf"/>
</dbReference>
<dbReference type="SUPFAM" id="SSF53335">
    <property type="entry name" value="S-adenosyl-L-methionine-dependent methyltransferases"/>
    <property type="match status" value="1"/>
</dbReference>
<dbReference type="Pfam" id="PF08241">
    <property type="entry name" value="Methyltransf_11"/>
    <property type="match status" value="1"/>
</dbReference>
<dbReference type="InterPro" id="IPR013216">
    <property type="entry name" value="Methyltransf_11"/>
</dbReference>
<protein>
    <submittedName>
        <fullName evidence="2">Methyltransferase domain-containing protein</fullName>
    </submittedName>
</protein>
<accession>A0AAU7C9D5</accession>
<dbReference type="Gene3D" id="3.40.50.150">
    <property type="entry name" value="Vaccinia Virus protein VP39"/>
    <property type="match status" value="1"/>
</dbReference>
<dbReference type="GO" id="GO:0008757">
    <property type="term" value="F:S-adenosylmethionine-dependent methyltransferase activity"/>
    <property type="evidence" value="ECO:0007669"/>
    <property type="project" value="InterPro"/>
</dbReference>
<evidence type="ECO:0000313" key="2">
    <source>
        <dbReference type="EMBL" id="XBH01381.1"/>
    </source>
</evidence>
<keyword evidence="2" id="KW-0489">Methyltransferase</keyword>
<dbReference type="PANTHER" id="PTHR43591">
    <property type="entry name" value="METHYLTRANSFERASE"/>
    <property type="match status" value="1"/>
</dbReference>
<feature type="domain" description="Methyltransferase type 11" evidence="1">
    <location>
        <begin position="68"/>
        <end position="161"/>
    </location>
</feature>
<gene>
    <name evidence="2" type="ORF">V5E97_23850</name>
</gene>
<name>A0AAU7C9D5_9BACT</name>